<dbReference type="AlphaFoldDB" id="A0A1C4AX70"/>
<keyword evidence="2 7" id="KW-0813">Transport</keyword>
<organism evidence="9 10">
    <name type="scientific">Chitinophaga costaii</name>
    <dbReference type="NCBI Taxonomy" id="1335309"/>
    <lineage>
        <taxon>Bacteria</taxon>
        <taxon>Pseudomonadati</taxon>
        <taxon>Bacteroidota</taxon>
        <taxon>Chitinophagia</taxon>
        <taxon>Chitinophagales</taxon>
        <taxon>Chitinophagaceae</taxon>
        <taxon>Chitinophaga</taxon>
    </lineage>
</organism>
<comment type="similarity">
    <text evidence="7">Belongs to the TonB-dependent receptor family.</text>
</comment>
<dbReference type="GO" id="GO:0009279">
    <property type="term" value="C:cell outer membrane"/>
    <property type="evidence" value="ECO:0007669"/>
    <property type="project" value="UniProtKB-SubCell"/>
</dbReference>
<reference evidence="9 10" key="1">
    <citation type="submission" date="2016-08" db="EMBL/GenBank/DDBJ databases">
        <authorList>
            <person name="Seilhamer J.J."/>
        </authorList>
    </citation>
    <scope>NUCLEOTIDE SEQUENCE [LARGE SCALE GENOMIC DNA]</scope>
    <source>
        <strain evidence="9 10">A37T2</strain>
    </source>
</reference>
<keyword evidence="3 7" id="KW-1134">Transmembrane beta strand</keyword>
<evidence type="ECO:0000313" key="9">
    <source>
        <dbReference type="EMBL" id="SCB99233.1"/>
    </source>
</evidence>
<dbReference type="InterPro" id="IPR039426">
    <property type="entry name" value="TonB-dep_rcpt-like"/>
</dbReference>
<gene>
    <name evidence="9" type="ORF">GA0116948_102328</name>
</gene>
<keyword evidence="10" id="KW-1185">Reference proteome</keyword>
<keyword evidence="5 7" id="KW-0472">Membrane</keyword>
<name>A0A1C4AX70_9BACT</name>
<dbReference type="InterPro" id="IPR036942">
    <property type="entry name" value="Beta-barrel_TonB_sf"/>
</dbReference>
<dbReference type="NCBIfam" id="TIGR04056">
    <property type="entry name" value="OMP_RagA_SusC"/>
    <property type="match status" value="1"/>
</dbReference>
<dbReference type="Pfam" id="PF07715">
    <property type="entry name" value="Plug"/>
    <property type="match status" value="1"/>
</dbReference>
<dbReference type="PROSITE" id="PS52016">
    <property type="entry name" value="TONB_DEPENDENT_REC_3"/>
    <property type="match status" value="1"/>
</dbReference>
<dbReference type="SUPFAM" id="SSF49464">
    <property type="entry name" value="Carboxypeptidase regulatory domain-like"/>
    <property type="match status" value="1"/>
</dbReference>
<dbReference type="InterPro" id="IPR023997">
    <property type="entry name" value="TonB-dep_OMP_SusC/RagA_CS"/>
</dbReference>
<dbReference type="RefSeq" id="WP_089709449.1">
    <property type="nucleotide sequence ID" value="NZ_FMAR01000002.1"/>
</dbReference>
<evidence type="ECO:0000256" key="7">
    <source>
        <dbReference type="PROSITE-ProRule" id="PRU01360"/>
    </source>
</evidence>
<dbReference type="InterPro" id="IPR012910">
    <property type="entry name" value="Plug_dom"/>
</dbReference>
<accession>A0A1C4AX70</accession>
<evidence type="ECO:0000256" key="6">
    <source>
        <dbReference type="ARBA" id="ARBA00023237"/>
    </source>
</evidence>
<evidence type="ECO:0000256" key="1">
    <source>
        <dbReference type="ARBA" id="ARBA00004571"/>
    </source>
</evidence>
<dbReference type="EMBL" id="FMAR01000002">
    <property type="protein sequence ID" value="SCB99233.1"/>
    <property type="molecule type" value="Genomic_DNA"/>
</dbReference>
<dbReference type="OrthoDB" id="1094723at2"/>
<comment type="subcellular location">
    <subcellularLocation>
        <location evidence="1 7">Cell outer membrane</location>
        <topology evidence="1 7">Multi-pass membrane protein</topology>
    </subcellularLocation>
</comment>
<evidence type="ECO:0000259" key="8">
    <source>
        <dbReference type="Pfam" id="PF07715"/>
    </source>
</evidence>
<dbReference type="Proteomes" id="UP000242818">
    <property type="component" value="Unassembled WGS sequence"/>
</dbReference>
<dbReference type="InterPro" id="IPR037066">
    <property type="entry name" value="Plug_dom_sf"/>
</dbReference>
<dbReference type="InterPro" id="IPR008969">
    <property type="entry name" value="CarboxyPept-like_regulatory"/>
</dbReference>
<sequence>MVDFYARRLGSSLALALLIQLSGPTRVSASSRLLQNPNATWGMRNNTQENGQQLPLKKVLAALEQQYKVRINYTGNTIHGVKLRAPAGIHHGQRLVDYLNSFLFPLGLEAEEANAGDFIIYKIRDKQKPTQKPTINSTTEEVPTATVAGNTVPIQLEKIQQDGRTITGQVTEESGLPLPGVTVVVRGTFNGAKSNEKGKFILNNVPVNAVLVFSYIGYKSQEIKAGSHSEIDVKLLTDAQSLKDVVVNGYQKLNKDSYTGSAIVISAEEIKRFNPTNLLSSIASYDPSFKLVDNNVGGSNPNALPSVNVRGTTSAVSSGTASALSRAQLNNVTNLPLFILDNYQVGIETIFDLDISRIETITLLKDAAATAIYGSRASNGVVVIRTRVPKEGQLEVTYNYMLGVTTPDLTAYHLLNAAQKLEYEKEAGLYKSNNVDDPDALEQDYYNKRRNVLAGVYTDWIAQPVATAYSHNNSLSLSGGTHDLRYSMDGRYQTDAGVMKNSGRNRANIGNTLSYSIKNNKILFRNNFMLTQMKSQESPYGSSADAYGSSFGPYVRFSDYVLMNPYYPKTDSLGRLLQNVDKWNFRDPNIGNAPNSSTILNPLWDAHTSSFNKSQYLEFIENFGGEYNPSPNLKISGNISVTKRNSSNDKFVSPLANEFYYYGSDRIKDRGKYYYTTTGETNVDGSLTAMYNKLINGSHALNFSLGTNIQTTKYDQRNIVAQGFSNDRFTGLTFAREYSTDDGEKAPAGYVEETRLIGFLASSNYSYQNRFLMDATMRVDGSSKFGANARFAPFGAVGLGWNLHNEKFLRNSAINQLRIKGTMGVTGSDEFPAYLSNTTYDYYVNDWYATGVGAVFTTYGNQNLKWSRTTNYEGTVELSAFHDRLYVSPHYYYKLTKDLINDMNVAPSTGFTSYKENIGNVVNKGYELYLRANILRARTWSVNLSANLAHNTNVLTKLSNSLKSYNDLVNKHSSDSALRSVPLQRYQEGRSMSTIYAVKSLGIDPEMGKEIYLNKDGKTTTYVYDVTQTVPVGDNLPKVSGNFGISAVYKNFMVEARFSASFGADVYNETLERMVENADPRQNVDIRALTSRWKQPGDHTFFKDIADLSQTQTTSRFVQRENKIQWSSLYASWDAPTKVYSRLKMKSLRFSFNMNDLSYWSNVQQMRGIEYPFARSFTCSLSTRF</sequence>
<dbReference type="NCBIfam" id="TIGR04057">
    <property type="entry name" value="SusC_RagA_signa"/>
    <property type="match status" value="1"/>
</dbReference>
<evidence type="ECO:0000256" key="4">
    <source>
        <dbReference type="ARBA" id="ARBA00022692"/>
    </source>
</evidence>
<proteinExistence type="inferred from homology"/>
<keyword evidence="4 7" id="KW-0812">Transmembrane</keyword>
<evidence type="ECO:0000256" key="5">
    <source>
        <dbReference type="ARBA" id="ARBA00023136"/>
    </source>
</evidence>
<evidence type="ECO:0000313" key="10">
    <source>
        <dbReference type="Proteomes" id="UP000242818"/>
    </source>
</evidence>
<dbReference type="SUPFAM" id="SSF56935">
    <property type="entry name" value="Porins"/>
    <property type="match status" value="1"/>
</dbReference>
<dbReference type="Gene3D" id="2.60.40.1120">
    <property type="entry name" value="Carboxypeptidase-like, regulatory domain"/>
    <property type="match status" value="1"/>
</dbReference>
<protein>
    <submittedName>
        <fullName evidence="9">TonB-linked outer membrane protein, SusC/RagA family</fullName>
    </submittedName>
</protein>
<dbReference type="STRING" id="1335309.GA0116948_102328"/>
<dbReference type="InterPro" id="IPR023996">
    <property type="entry name" value="TonB-dep_OMP_SusC/RagA"/>
</dbReference>
<feature type="domain" description="TonB-dependent receptor plug" evidence="8">
    <location>
        <begin position="256"/>
        <end position="381"/>
    </location>
</feature>
<dbReference type="Gene3D" id="2.170.130.10">
    <property type="entry name" value="TonB-dependent receptor, plug domain"/>
    <property type="match status" value="1"/>
</dbReference>
<evidence type="ECO:0000256" key="3">
    <source>
        <dbReference type="ARBA" id="ARBA00022452"/>
    </source>
</evidence>
<dbReference type="Pfam" id="PF13715">
    <property type="entry name" value="CarbopepD_reg_2"/>
    <property type="match status" value="1"/>
</dbReference>
<dbReference type="Gene3D" id="2.40.170.20">
    <property type="entry name" value="TonB-dependent receptor, beta-barrel domain"/>
    <property type="match status" value="1"/>
</dbReference>
<evidence type="ECO:0000256" key="2">
    <source>
        <dbReference type="ARBA" id="ARBA00022448"/>
    </source>
</evidence>
<keyword evidence="6 7" id="KW-0998">Cell outer membrane</keyword>